<reference evidence="1 3" key="1">
    <citation type="journal article" date="2018" name="Elife">
        <title>Discovery and characterization of a prevalent human gut bacterial enzyme sufficient for the inactivation of a family of plant toxins.</title>
        <authorList>
            <person name="Koppel N."/>
            <person name="Bisanz J.E."/>
            <person name="Pandelia M.E."/>
            <person name="Turnbaugh P.J."/>
            <person name="Balskus E.P."/>
        </authorList>
    </citation>
    <scope>NUCLEOTIDE SEQUENCE [LARGE SCALE GENOMIC DNA]</scope>
    <source>
        <strain evidence="1 3">DSM 16107</strain>
    </source>
</reference>
<dbReference type="Proteomes" id="UP000270112">
    <property type="component" value="Unassembled WGS sequence"/>
</dbReference>
<evidence type="ECO:0000313" key="2">
    <source>
        <dbReference type="EMBL" id="RNM39612.1"/>
    </source>
</evidence>
<reference evidence="4" key="2">
    <citation type="submission" date="2018-05" db="EMBL/GenBank/DDBJ databases">
        <title>Genome Sequencing of selected type strains of the family Eggerthellaceae.</title>
        <authorList>
            <person name="Danylec N."/>
            <person name="Stoll D.A."/>
            <person name="Doetsch A."/>
            <person name="Huch M."/>
        </authorList>
    </citation>
    <scope>NUCLEOTIDE SEQUENCE [LARGE SCALE GENOMIC DNA]</scope>
    <source>
        <strain evidence="4">DSM 16107</strain>
    </source>
</reference>
<evidence type="ECO:0000313" key="1">
    <source>
        <dbReference type="EMBL" id="RDB68539.1"/>
    </source>
</evidence>
<sequence>MFHVKHPFVRASRRRKMSLVEQGPHMRKRVFLDQGLPVPLHDDFEDDLVIAAAQRIDVDFVVTFDRLPIHHAPVACPEPSDMTVLLKTLGKEDDAPKVSANS</sequence>
<evidence type="ECO:0000313" key="3">
    <source>
        <dbReference type="Proteomes" id="UP000253817"/>
    </source>
</evidence>
<organism evidence="2 4">
    <name type="scientific">Eggerthella sinensis</name>
    <dbReference type="NCBI Taxonomy" id="242230"/>
    <lineage>
        <taxon>Bacteria</taxon>
        <taxon>Bacillati</taxon>
        <taxon>Actinomycetota</taxon>
        <taxon>Coriobacteriia</taxon>
        <taxon>Eggerthellales</taxon>
        <taxon>Eggerthellaceae</taxon>
        <taxon>Eggerthella</taxon>
    </lineage>
</organism>
<reference evidence="2" key="3">
    <citation type="journal article" date="2019" name="Microbiol. Resour. Announc.">
        <title>Draft Genome Sequences of Type Strains of Gordonibacter faecihominis, Paraeggerthella hongkongensis, Parvibacter caecicola,Slackia equolifaciens, Slackia faecicanis, and Slackia isoflavoniconvertens.</title>
        <authorList>
            <person name="Danylec N."/>
            <person name="Stoll D.A."/>
            <person name="Dotsch A."/>
            <person name="Huch M."/>
        </authorList>
    </citation>
    <scope>NUCLEOTIDE SEQUENCE</scope>
    <source>
        <strain evidence="2">DSM 16107</strain>
    </source>
</reference>
<dbReference type="AlphaFoldDB" id="A0A3N0ITG2"/>
<name>A0A3N0ITG2_9ACTN</name>
<comment type="caution">
    <text evidence="2">The sequence shown here is derived from an EMBL/GenBank/DDBJ whole genome shotgun (WGS) entry which is preliminary data.</text>
</comment>
<dbReference type="EMBL" id="PPTT01000015">
    <property type="protein sequence ID" value="RDB68539.1"/>
    <property type="molecule type" value="Genomic_DNA"/>
</dbReference>
<dbReference type="Proteomes" id="UP000253817">
    <property type="component" value="Unassembled WGS sequence"/>
</dbReference>
<proteinExistence type="predicted"/>
<dbReference type="EMBL" id="QICC01000119">
    <property type="protein sequence ID" value="RNM39612.1"/>
    <property type="molecule type" value="Genomic_DNA"/>
</dbReference>
<keyword evidence="3" id="KW-1185">Reference proteome</keyword>
<evidence type="ECO:0000313" key="4">
    <source>
        <dbReference type="Proteomes" id="UP000270112"/>
    </source>
</evidence>
<accession>A0A3N0ITG2</accession>
<protein>
    <recommendedName>
        <fullName evidence="5">PIN domain-containing protein</fullName>
    </recommendedName>
</protein>
<gene>
    <name evidence="1" type="ORF">C1876_09850</name>
    <name evidence="2" type="ORF">DMP09_16435</name>
</gene>
<evidence type="ECO:0008006" key="5">
    <source>
        <dbReference type="Google" id="ProtNLM"/>
    </source>
</evidence>